<sequence length="113" mass="13182">MSNSPIEKQVLSYFYFNLPSPTMKNKYSTTPVWLAVFVTDKKKGRVGLILTSDKRVQITNFLVLFFNWIYVKEFISKESFKKVTTMIHHLIWNRTPISSIRFSKATPTPLTTT</sequence>
<proteinExistence type="predicted"/>
<comment type="caution">
    <text evidence="1">The sequence shown here is derived from an EMBL/GenBank/DDBJ whole genome shotgun (WGS) entry which is preliminary data.</text>
</comment>
<protein>
    <submittedName>
        <fullName evidence="1">Uncharacterized protein</fullName>
    </submittedName>
</protein>
<evidence type="ECO:0000313" key="1">
    <source>
        <dbReference type="EMBL" id="KAK4007218.1"/>
    </source>
</evidence>
<name>A0ABQ9Z2Y7_9CRUS</name>
<dbReference type="Proteomes" id="UP001234178">
    <property type="component" value="Unassembled WGS sequence"/>
</dbReference>
<evidence type="ECO:0000313" key="2">
    <source>
        <dbReference type="Proteomes" id="UP001234178"/>
    </source>
</evidence>
<organism evidence="1 2">
    <name type="scientific">Daphnia magna</name>
    <dbReference type="NCBI Taxonomy" id="35525"/>
    <lineage>
        <taxon>Eukaryota</taxon>
        <taxon>Metazoa</taxon>
        <taxon>Ecdysozoa</taxon>
        <taxon>Arthropoda</taxon>
        <taxon>Crustacea</taxon>
        <taxon>Branchiopoda</taxon>
        <taxon>Diplostraca</taxon>
        <taxon>Cladocera</taxon>
        <taxon>Anomopoda</taxon>
        <taxon>Daphniidae</taxon>
        <taxon>Daphnia</taxon>
    </lineage>
</organism>
<accession>A0ABQ9Z2Y7</accession>
<reference evidence="1 2" key="1">
    <citation type="journal article" date="2023" name="Nucleic Acids Res.">
        <title>The hologenome of Daphnia magna reveals possible DNA methylation and microbiome-mediated evolution of the host genome.</title>
        <authorList>
            <person name="Chaturvedi A."/>
            <person name="Li X."/>
            <person name="Dhandapani V."/>
            <person name="Marshall H."/>
            <person name="Kissane S."/>
            <person name="Cuenca-Cambronero M."/>
            <person name="Asole G."/>
            <person name="Calvet F."/>
            <person name="Ruiz-Romero M."/>
            <person name="Marangio P."/>
            <person name="Guigo R."/>
            <person name="Rago D."/>
            <person name="Mirbahai L."/>
            <person name="Eastwood N."/>
            <person name="Colbourne J.K."/>
            <person name="Zhou J."/>
            <person name="Mallon E."/>
            <person name="Orsini L."/>
        </authorList>
    </citation>
    <scope>NUCLEOTIDE SEQUENCE [LARGE SCALE GENOMIC DNA]</scope>
    <source>
        <strain evidence="1">LRV0_1</strain>
    </source>
</reference>
<keyword evidence="2" id="KW-1185">Reference proteome</keyword>
<gene>
    <name evidence="1" type="ORF">OUZ56_012378</name>
</gene>
<dbReference type="EMBL" id="JAOYFB010000002">
    <property type="protein sequence ID" value="KAK4007218.1"/>
    <property type="molecule type" value="Genomic_DNA"/>
</dbReference>